<dbReference type="AlphaFoldDB" id="A0A9Q8T4A8"/>
<gene>
    <name evidence="2" type="ORF">CLUP02_14478</name>
</gene>
<proteinExistence type="predicted"/>
<evidence type="ECO:0000313" key="3">
    <source>
        <dbReference type="Proteomes" id="UP000830671"/>
    </source>
</evidence>
<feature type="compositionally biased region" description="Polar residues" evidence="1">
    <location>
        <begin position="537"/>
        <end position="556"/>
    </location>
</feature>
<dbReference type="GeneID" id="73348416"/>
<protein>
    <submittedName>
        <fullName evidence="2">Uncharacterized protein</fullName>
    </submittedName>
</protein>
<reference evidence="2" key="1">
    <citation type="journal article" date="2021" name="Mol. Plant Microbe Interact.">
        <title>Complete Genome Sequence of the Plant-Pathogenic Fungus Colletotrichum lupini.</title>
        <authorList>
            <person name="Baroncelli R."/>
            <person name="Pensec F."/>
            <person name="Da Lio D."/>
            <person name="Boufleur T."/>
            <person name="Vicente I."/>
            <person name="Sarrocco S."/>
            <person name="Picot A."/>
            <person name="Baraldi E."/>
            <person name="Sukno S."/>
            <person name="Thon M."/>
            <person name="Le Floch G."/>
        </authorList>
    </citation>
    <scope>NUCLEOTIDE SEQUENCE</scope>
    <source>
        <strain evidence="2">IMI 504893</strain>
    </source>
</reference>
<keyword evidence="3" id="KW-1185">Reference proteome</keyword>
<organism evidence="2 3">
    <name type="scientific">Colletotrichum lupini</name>
    <dbReference type="NCBI Taxonomy" id="145971"/>
    <lineage>
        <taxon>Eukaryota</taxon>
        <taxon>Fungi</taxon>
        <taxon>Dikarya</taxon>
        <taxon>Ascomycota</taxon>
        <taxon>Pezizomycotina</taxon>
        <taxon>Sordariomycetes</taxon>
        <taxon>Hypocreomycetidae</taxon>
        <taxon>Glomerellales</taxon>
        <taxon>Glomerellaceae</taxon>
        <taxon>Colletotrichum</taxon>
        <taxon>Colletotrichum acutatum species complex</taxon>
    </lineage>
</organism>
<dbReference type="KEGG" id="clup:CLUP02_14478"/>
<sequence>MSNAWTNIPYRRIERTARRLLFLLRDWPPTAMHPSIRGSHRMSHPPSRPPNPRVETAMFQYAWFLEGRAPGIRPYSIEPKSLGRILVPQGTVSPSPRMQHGDAGHTLVVDSRRAMLSNLLRSIISRSIITTPMQANSKHKRASENGIEPWPAVSRLYFHTRYASFFNRLFPSSKSTNAAEKVLINRNRCKPDALGPLSAITKDMPLAVAIALMQANLAVMLSIHLGCMGYVVHTDKDNYPYLSLKVQRLVACSKLPDAILELSPIFAVRLGWPTSPPSIQGRLAQPAVYWTQGADVLSISPKVLKGRISCIVSSVSAALQHLTMWEFVSCTPTLGRKPCRHQFAGPGQAVTPIVYRGRPAKSTPPDERFFVPCFRPSHHEMGGTSWSALTRQAQITLQTPSRESGGRIPNKSERNWSHWKQRLYNGGRSLKIWVHDEFADIQSAGFLMSQVPPLLSPRPLPPLGPGPLDHGHMASIDGSSPAPSALTSNQWVWRVDPARRYMSFNIQLDNLVQIQNQNHYEPVIATPYSYEHEDSTTGRASNSYCSQGSVRPTRQQGPGKPVTRSSLPYTFLINQATPSSSEPSTHVRSELEGSRVSPRVGAVVFDGISIPQSHWPPLRNDDPLAAVTSQLRDGCVGWGQHEGGPTWTMVARHRPFNGQPRAVRRLSGTIHRSPLELSGSDTRMRLQRDAAFVENGYEVMNTITQILVPYMYPVSVPRTLLTRSGAIILWESLLGIFPSSKPTRAKLFPDPPSPSWMPKPDDEVALIAWKPKSGLIGPSLRASEPPTKAKVTANGDFLTPCHGPCELGFCPSRYQTPLNNIHRTPLIVLIALIRTNNRDMEQTANRYAYSLRIQLKPLDMDMDMDMDASLHTDIKPKNEA</sequence>
<accession>A0A9Q8T4A8</accession>
<feature type="region of interest" description="Disordered" evidence="1">
    <location>
        <begin position="533"/>
        <end position="562"/>
    </location>
</feature>
<name>A0A9Q8T4A8_9PEZI</name>
<dbReference type="Proteomes" id="UP000830671">
    <property type="component" value="Chromosome 7"/>
</dbReference>
<evidence type="ECO:0000313" key="2">
    <source>
        <dbReference type="EMBL" id="UQC88951.1"/>
    </source>
</evidence>
<dbReference type="RefSeq" id="XP_049150552.1">
    <property type="nucleotide sequence ID" value="XM_049293406.1"/>
</dbReference>
<evidence type="ECO:0000256" key="1">
    <source>
        <dbReference type="SAM" id="MobiDB-lite"/>
    </source>
</evidence>
<dbReference type="EMBL" id="CP019479">
    <property type="protein sequence ID" value="UQC88951.1"/>
    <property type="molecule type" value="Genomic_DNA"/>
</dbReference>